<dbReference type="PANTHER" id="PTHR41287:SF1">
    <property type="entry name" value="PROTEIN YMFN"/>
    <property type="match status" value="1"/>
</dbReference>
<dbReference type="InterPro" id="IPR027417">
    <property type="entry name" value="P-loop_NTPase"/>
</dbReference>
<keyword evidence="4" id="KW-1185">Reference proteome</keyword>
<gene>
    <name evidence="3" type="ORF">RF007C_02650</name>
</gene>
<protein>
    <recommendedName>
        <fullName evidence="5">Terminase</fullName>
    </recommendedName>
</protein>
<proteinExistence type="predicted"/>
<dbReference type="Pfam" id="PF03354">
    <property type="entry name" value="TerL_ATPase"/>
    <property type="match status" value="1"/>
</dbReference>
<dbReference type="PANTHER" id="PTHR41287">
    <property type="match status" value="1"/>
</dbReference>
<feature type="domain" description="Terminase large subunit-like ATPase" evidence="1">
    <location>
        <begin position="63"/>
        <end position="238"/>
    </location>
</feature>
<sequence length="546" mass="62220">MARTAKARERPANYPKLTDYQPTRFMLPDSHYDAAKADRAVRFIENLCHTKGRWAGKPFWLLPWQEQIIRDIFGVVKEDDTRQFRTAYVEIPKKNGKSELAAAIALYLLYADNEPSAEVYGAAADRQQASIVFDVAKRMVEMTPALLKRSKIMAATKRLVNYSNVGFYQVLSAEVGTKHGLNVSGLVLDELHAQPNRSLVDVLTKGSGDARTQPLYFLITTAGTDRNSICYEYHTKAKDILDGRRIDPSFYPVIYGLNDDDDWNAEESWYKANPSLGHTITIDRVRDAHREALTNPAEENVFRQLRLDQWVGSAVAWIPEHIYDRGNLPIDLEKLRGRECYAGLDLSSTSDITAFVLVFPPLTEGEKYIVVPHFWLPRETLDLRVRRDHVPYDVWERMGLFHITEGNVVDYNFVRKTINELHTMYNIKEIAADRWNATQLITDLEGDGFTVVPMGMGFKDMSPPMKELYKLILEGMFVHGGNPVLRWMAGNVVAEIDAAENIKPSKKKSTEKIDGIVAWIMALDRVIRHEMQGSVYDEPDHDLIVL</sequence>
<name>W7V0D4_RUMFL</name>
<accession>W7V0D4</accession>
<dbReference type="InterPro" id="IPR046461">
    <property type="entry name" value="TerL_ATPase"/>
</dbReference>
<dbReference type="Proteomes" id="UP000019365">
    <property type="component" value="Unassembled WGS sequence"/>
</dbReference>
<feature type="domain" description="Terminase large subunit-like endonuclease" evidence="2">
    <location>
        <begin position="247"/>
        <end position="530"/>
    </location>
</feature>
<dbReference type="GO" id="GO:0004519">
    <property type="term" value="F:endonuclease activity"/>
    <property type="evidence" value="ECO:0007669"/>
    <property type="project" value="InterPro"/>
</dbReference>
<dbReference type="EMBL" id="ATAX01000017">
    <property type="protein sequence ID" value="EWM54192.1"/>
    <property type="molecule type" value="Genomic_DNA"/>
</dbReference>
<reference evidence="3 4" key="1">
    <citation type="journal article" date="2014" name="PLoS ONE">
        <title>Rumen cellulosomics: divergent fiber-degrading strategies revealed by comparative genome-wide analysis of six ruminococcal strains.</title>
        <authorList>
            <person name="Dassa B."/>
            <person name="Borovok I."/>
            <person name="Ruimy-Israeli V."/>
            <person name="Lamed R."/>
            <person name="Flint H.J."/>
            <person name="Duncan S.H."/>
            <person name="Henrissat B."/>
            <person name="Coutinho P."/>
            <person name="Morrison M."/>
            <person name="Mosoni P."/>
            <person name="Yeoman C.J."/>
            <person name="White B.A."/>
            <person name="Bayer E.A."/>
        </authorList>
    </citation>
    <scope>NUCLEOTIDE SEQUENCE [LARGE SCALE GENOMIC DNA]</scope>
    <source>
        <strain evidence="3 4">007c</strain>
    </source>
</reference>
<dbReference type="Pfam" id="PF20441">
    <property type="entry name" value="TerL_nuclease"/>
    <property type="match status" value="1"/>
</dbReference>
<dbReference type="PATRIC" id="fig|1341157.4.peg.1170"/>
<evidence type="ECO:0000313" key="3">
    <source>
        <dbReference type="EMBL" id="EWM54192.1"/>
    </source>
</evidence>
<dbReference type="Gene3D" id="3.30.420.240">
    <property type="match status" value="1"/>
</dbReference>
<dbReference type="Gene3D" id="3.40.50.300">
    <property type="entry name" value="P-loop containing nucleotide triphosphate hydrolases"/>
    <property type="match status" value="1"/>
</dbReference>
<evidence type="ECO:0008006" key="5">
    <source>
        <dbReference type="Google" id="ProtNLM"/>
    </source>
</evidence>
<evidence type="ECO:0000313" key="4">
    <source>
        <dbReference type="Proteomes" id="UP000019365"/>
    </source>
</evidence>
<evidence type="ECO:0000259" key="1">
    <source>
        <dbReference type="Pfam" id="PF03354"/>
    </source>
</evidence>
<organism evidence="3 4">
    <name type="scientific">Ruminococcus flavefaciens 007c</name>
    <dbReference type="NCBI Taxonomy" id="1341157"/>
    <lineage>
        <taxon>Bacteria</taxon>
        <taxon>Bacillati</taxon>
        <taxon>Bacillota</taxon>
        <taxon>Clostridia</taxon>
        <taxon>Eubacteriales</taxon>
        <taxon>Oscillospiraceae</taxon>
        <taxon>Ruminococcus</taxon>
    </lineage>
</organism>
<dbReference type="RefSeq" id="WP_206537798.1">
    <property type="nucleotide sequence ID" value="NZ_ATAX01000017.1"/>
</dbReference>
<evidence type="ECO:0000259" key="2">
    <source>
        <dbReference type="Pfam" id="PF20441"/>
    </source>
</evidence>
<dbReference type="eggNOG" id="COG4626">
    <property type="taxonomic scope" value="Bacteria"/>
</dbReference>
<dbReference type="InterPro" id="IPR005021">
    <property type="entry name" value="Terminase_largesu-like"/>
</dbReference>
<dbReference type="InterPro" id="IPR046462">
    <property type="entry name" value="TerL_nuclease"/>
</dbReference>
<comment type="caution">
    <text evidence="3">The sequence shown here is derived from an EMBL/GenBank/DDBJ whole genome shotgun (WGS) entry which is preliminary data.</text>
</comment>
<dbReference type="AlphaFoldDB" id="W7V0D4"/>